<dbReference type="OrthoDB" id="67688at2759"/>
<dbReference type="VEuPathDB" id="VectorBase:HLOH_051755"/>
<evidence type="ECO:0000313" key="2">
    <source>
        <dbReference type="Proteomes" id="UP000821853"/>
    </source>
</evidence>
<organism evidence="1 2">
    <name type="scientific">Haemaphysalis longicornis</name>
    <name type="common">Bush tick</name>
    <dbReference type="NCBI Taxonomy" id="44386"/>
    <lineage>
        <taxon>Eukaryota</taxon>
        <taxon>Metazoa</taxon>
        <taxon>Ecdysozoa</taxon>
        <taxon>Arthropoda</taxon>
        <taxon>Chelicerata</taxon>
        <taxon>Arachnida</taxon>
        <taxon>Acari</taxon>
        <taxon>Parasitiformes</taxon>
        <taxon>Ixodida</taxon>
        <taxon>Ixodoidea</taxon>
        <taxon>Ixodidae</taxon>
        <taxon>Haemaphysalinae</taxon>
        <taxon>Haemaphysalis</taxon>
    </lineage>
</organism>
<reference evidence="1 2" key="1">
    <citation type="journal article" date="2020" name="Cell">
        <title>Large-Scale Comparative Analyses of Tick Genomes Elucidate Their Genetic Diversity and Vector Capacities.</title>
        <authorList>
            <consortium name="Tick Genome and Microbiome Consortium (TIGMIC)"/>
            <person name="Jia N."/>
            <person name="Wang J."/>
            <person name="Shi W."/>
            <person name="Du L."/>
            <person name="Sun Y."/>
            <person name="Zhan W."/>
            <person name="Jiang J.F."/>
            <person name="Wang Q."/>
            <person name="Zhang B."/>
            <person name="Ji P."/>
            <person name="Bell-Sakyi L."/>
            <person name="Cui X.M."/>
            <person name="Yuan T.T."/>
            <person name="Jiang B.G."/>
            <person name="Yang W.F."/>
            <person name="Lam T.T."/>
            <person name="Chang Q.C."/>
            <person name="Ding S.J."/>
            <person name="Wang X.J."/>
            <person name="Zhu J.G."/>
            <person name="Ruan X.D."/>
            <person name="Zhao L."/>
            <person name="Wei J.T."/>
            <person name="Ye R.Z."/>
            <person name="Que T.C."/>
            <person name="Du C.H."/>
            <person name="Zhou Y.H."/>
            <person name="Cheng J.X."/>
            <person name="Dai P.F."/>
            <person name="Guo W.B."/>
            <person name="Han X.H."/>
            <person name="Huang E.J."/>
            <person name="Li L.F."/>
            <person name="Wei W."/>
            <person name="Gao Y.C."/>
            <person name="Liu J.Z."/>
            <person name="Shao H.Z."/>
            <person name="Wang X."/>
            <person name="Wang C.C."/>
            <person name="Yang T.C."/>
            <person name="Huo Q.B."/>
            <person name="Li W."/>
            <person name="Chen H.Y."/>
            <person name="Chen S.E."/>
            <person name="Zhou L.G."/>
            <person name="Ni X.B."/>
            <person name="Tian J.H."/>
            <person name="Sheng Y."/>
            <person name="Liu T."/>
            <person name="Pan Y.S."/>
            <person name="Xia L.Y."/>
            <person name="Li J."/>
            <person name="Zhao F."/>
            <person name="Cao W.C."/>
        </authorList>
    </citation>
    <scope>NUCLEOTIDE SEQUENCE [LARGE SCALE GENOMIC DNA]</scope>
    <source>
        <strain evidence="1">HaeL-2018</strain>
    </source>
</reference>
<keyword evidence="2" id="KW-1185">Reference proteome</keyword>
<accession>A0A9J6GPK8</accession>
<dbReference type="Proteomes" id="UP000821853">
    <property type="component" value="Unassembled WGS sequence"/>
</dbReference>
<name>A0A9J6GPK8_HAELO</name>
<evidence type="ECO:0000313" key="1">
    <source>
        <dbReference type="EMBL" id="KAH9377291.1"/>
    </source>
</evidence>
<sequence length="96" mass="11034">MIPYQCLSTDHNVGLIEVVRQSNTIANIQKLHNYSATSAFRKGSLLAWIKDHNKTPERYVLTSYKGQNRDLRNSERLSEYGTYRRSNICALDISSL</sequence>
<dbReference type="AlphaFoldDB" id="A0A9J6GPK8"/>
<protein>
    <submittedName>
        <fullName evidence="1">Uncharacterized protein</fullName>
    </submittedName>
</protein>
<proteinExistence type="predicted"/>
<gene>
    <name evidence="1" type="ORF">HPB48_020328</name>
</gene>
<dbReference type="EMBL" id="JABSTR010000008">
    <property type="protein sequence ID" value="KAH9377291.1"/>
    <property type="molecule type" value="Genomic_DNA"/>
</dbReference>
<dbReference type="SUPFAM" id="SSF56112">
    <property type="entry name" value="Protein kinase-like (PK-like)"/>
    <property type="match status" value="1"/>
</dbReference>
<comment type="caution">
    <text evidence="1">The sequence shown here is derived from an EMBL/GenBank/DDBJ whole genome shotgun (WGS) entry which is preliminary data.</text>
</comment>
<dbReference type="InterPro" id="IPR011009">
    <property type="entry name" value="Kinase-like_dom_sf"/>
</dbReference>